<evidence type="ECO:0000313" key="1">
    <source>
        <dbReference type="EnsemblMetazoa" id="Aqu2.1.13432_001"/>
    </source>
</evidence>
<proteinExistence type="predicted"/>
<sequence length="64" mass="7369">MAVSLAILGENNLRRAHWQAREIDRDRPTAIVKDLQPPTAFLMTTVRVFGENRVHLPERDGNQF</sequence>
<dbReference type="AlphaFoldDB" id="A0A1X7TFJ8"/>
<organism evidence="1">
    <name type="scientific">Amphimedon queenslandica</name>
    <name type="common">Sponge</name>
    <dbReference type="NCBI Taxonomy" id="400682"/>
    <lineage>
        <taxon>Eukaryota</taxon>
        <taxon>Metazoa</taxon>
        <taxon>Porifera</taxon>
        <taxon>Demospongiae</taxon>
        <taxon>Heteroscleromorpha</taxon>
        <taxon>Haplosclerida</taxon>
        <taxon>Niphatidae</taxon>
        <taxon>Amphimedon</taxon>
    </lineage>
</organism>
<dbReference type="InParanoid" id="A0A1X7TFJ8"/>
<accession>A0A1X7TFJ8</accession>
<reference evidence="1" key="1">
    <citation type="submission" date="2017-05" db="UniProtKB">
        <authorList>
            <consortium name="EnsemblMetazoa"/>
        </authorList>
    </citation>
    <scope>IDENTIFICATION</scope>
</reference>
<name>A0A1X7TFJ8_AMPQE</name>
<dbReference type="EnsemblMetazoa" id="Aqu2.1.13432_001">
    <property type="protein sequence ID" value="Aqu2.1.13432_001"/>
    <property type="gene ID" value="Aqu2.1.13432"/>
</dbReference>
<protein>
    <submittedName>
        <fullName evidence="1">Uncharacterized protein</fullName>
    </submittedName>
</protein>